<evidence type="ECO:0000313" key="9">
    <source>
        <dbReference type="EMBL" id="KDR21456.1"/>
    </source>
</evidence>
<dbReference type="PANTHER" id="PTHR11407:SF63">
    <property type="entry name" value="LYSOZYME C"/>
    <property type="match status" value="1"/>
</dbReference>
<dbReference type="Proteomes" id="UP000027135">
    <property type="component" value="Unassembled WGS sequence"/>
</dbReference>
<dbReference type="PROSITE" id="PS00128">
    <property type="entry name" value="GLYCOSYL_HYDROL_F22_1"/>
    <property type="match status" value="1"/>
</dbReference>
<keyword evidence="5" id="KW-0378">Hydrolase</keyword>
<dbReference type="InterPro" id="IPR001916">
    <property type="entry name" value="Glyco_hydro_22"/>
</dbReference>
<dbReference type="GO" id="GO:0003796">
    <property type="term" value="F:lysozyme activity"/>
    <property type="evidence" value="ECO:0007669"/>
    <property type="project" value="UniProtKB-EC"/>
</dbReference>
<evidence type="ECO:0000256" key="7">
    <source>
        <dbReference type="SAM" id="SignalP"/>
    </source>
</evidence>
<keyword evidence="7" id="KW-0732">Signal</keyword>
<evidence type="ECO:0000259" key="8">
    <source>
        <dbReference type="PROSITE" id="PS00128"/>
    </source>
</evidence>
<gene>
    <name evidence="9" type="ORF">L798_03909</name>
</gene>
<dbReference type="InterPro" id="IPR019799">
    <property type="entry name" value="Glyco_hydro_22_CS"/>
</dbReference>
<dbReference type="Pfam" id="PF00062">
    <property type="entry name" value="Lys"/>
    <property type="match status" value="1"/>
</dbReference>
<dbReference type="InterPro" id="IPR023346">
    <property type="entry name" value="Lysozyme-like_dom_sf"/>
</dbReference>
<dbReference type="CDD" id="cd16899">
    <property type="entry name" value="LYZ_C_invert"/>
    <property type="match status" value="1"/>
</dbReference>
<evidence type="ECO:0000256" key="3">
    <source>
        <dbReference type="ARBA" id="ARBA00022638"/>
    </source>
</evidence>
<evidence type="ECO:0000256" key="1">
    <source>
        <dbReference type="ARBA" id="ARBA00000632"/>
    </source>
</evidence>
<protein>
    <recommendedName>
        <fullName evidence="2">lysozyme</fullName>
        <ecNumber evidence="2">3.2.1.17</ecNumber>
    </recommendedName>
</protein>
<evidence type="ECO:0000256" key="2">
    <source>
        <dbReference type="ARBA" id="ARBA00012732"/>
    </source>
</evidence>
<dbReference type="OMA" id="GCHIMCE"/>
<keyword evidence="5" id="KW-0326">Glycosidase</keyword>
<evidence type="ECO:0000256" key="5">
    <source>
        <dbReference type="ARBA" id="ARBA00023295"/>
    </source>
</evidence>
<proteinExistence type="inferred from homology"/>
<dbReference type="SMART" id="SM00263">
    <property type="entry name" value="LYZ1"/>
    <property type="match status" value="1"/>
</dbReference>
<reference evidence="9 10" key="1">
    <citation type="journal article" date="2014" name="Nat. Commun.">
        <title>Molecular traces of alternative social organization in a termite genome.</title>
        <authorList>
            <person name="Terrapon N."/>
            <person name="Li C."/>
            <person name="Robertson H.M."/>
            <person name="Ji L."/>
            <person name="Meng X."/>
            <person name="Booth W."/>
            <person name="Chen Z."/>
            <person name="Childers C.P."/>
            <person name="Glastad K.M."/>
            <person name="Gokhale K."/>
            <person name="Gowin J."/>
            <person name="Gronenberg W."/>
            <person name="Hermansen R.A."/>
            <person name="Hu H."/>
            <person name="Hunt B.G."/>
            <person name="Huylmans A.K."/>
            <person name="Khalil S.M."/>
            <person name="Mitchell R.D."/>
            <person name="Munoz-Torres M.C."/>
            <person name="Mustard J.A."/>
            <person name="Pan H."/>
            <person name="Reese J.T."/>
            <person name="Scharf M.E."/>
            <person name="Sun F."/>
            <person name="Vogel H."/>
            <person name="Xiao J."/>
            <person name="Yang W."/>
            <person name="Yang Z."/>
            <person name="Yang Z."/>
            <person name="Zhou J."/>
            <person name="Zhu J."/>
            <person name="Brent C.S."/>
            <person name="Elsik C.G."/>
            <person name="Goodisman M.A."/>
            <person name="Liberles D.A."/>
            <person name="Roe R.M."/>
            <person name="Vargo E.L."/>
            <person name="Vilcinskas A."/>
            <person name="Wang J."/>
            <person name="Bornberg-Bauer E."/>
            <person name="Korb J."/>
            <person name="Zhang G."/>
            <person name="Liebig J."/>
        </authorList>
    </citation>
    <scope>NUCLEOTIDE SEQUENCE [LARGE SCALE GENOMIC DNA]</scope>
    <source>
        <tissue evidence="9">Whole organism</tissue>
    </source>
</reference>
<dbReference type="EMBL" id="KK852554">
    <property type="protein sequence ID" value="KDR21456.1"/>
    <property type="molecule type" value="Genomic_DNA"/>
</dbReference>
<dbReference type="GO" id="GO:0031640">
    <property type="term" value="P:killing of cells of another organism"/>
    <property type="evidence" value="ECO:0007669"/>
    <property type="project" value="UniProtKB-KW"/>
</dbReference>
<feature type="signal peptide" evidence="7">
    <location>
        <begin position="1"/>
        <end position="20"/>
    </location>
</feature>
<keyword evidence="3" id="KW-0929">Antimicrobial</keyword>
<dbReference type="PRINTS" id="PR00135">
    <property type="entry name" value="LYZLACT"/>
</dbReference>
<name>A0A067RC44_ZOONE</name>
<dbReference type="Gene3D" id="1.10.530.10">
    <property type="match status" value="1"/>
</dbReference>
<evidence type="ECO:0000256" key="4">
    <source>
        <dbReference type="ARBA" id="ARBA00023157"/>
    </source>
</evidence>
<dbReference type="PANTHER" id="PTHR11407">
    <property type="entry name" value="LYSOZYME C"/>
    <property type="match status" value="1"/>
</dbReference>
<dbReference type="SUPFAM" id="SSF53955">
    <property type="entry name" value="Lysozyme-like"/>
    <property type="match status" value="1"/>
</dbReference>
<dbReference type="InParanoid" id="A0A067RC44"/>
<dbReference type="GO" id="GO:0042742">
    <property type="term" value="P:defense response to bacterium"/>
    <property type="evidence" value="ECO:0007669"/>
    <property type="project" value="UniProtKB-KW"/>
</dbReference>
<accession>A0A067RC44</accession>
<sequence length="137" mass="15173">MRAINVCLILIIAMAHSSLAKKFSKCQLLAQLRHHKVPENELATWLCIAQHESGLNSAARSPRNTDGSYDNGIFQINNRYWCKDVGVGGDCHVNCAALRDDNLDDDIKCAVHIKKVQGFGAWSTLKYCKNSSALPKC</sequence>
<dbReference type="eggNOG" id="ENOG502S1S1">
    <property type="taxonomic scope" value="Eukaryota"/>
</dbReference>
<feature type="chain" id="PRO_5001648486" description="lysozyme" evidence="7">
    <location>
        <begin position="21"/>
        <end position="137"/>
    </location>
</feature>
<dbReference type="AlphaFoldDB" id="A0A067RC44"/>
<keyword evidence="4" id="KW-1015">Disulfide bond</keyword>
<comment type="catalytic activity">
    <reaction evidence="1">
        <text>Hydrolysis of (1-&gt;4)-beta-linkages between N-acetylmuramic acid and N-acetyl-D-glucosamine residues in a peptidoglycan and between N-acetyl-D-glucosamine residues in chitodextrins.</text>
        <dbReference type="EC" id="3.2.1.17"/>
    </reaction>
</comment>
<comment type="similarity">
    <text evidence="6">Belongs to the glycosyl hydrolase 22 family.</text>
</comment>
<evidence type="ECO:0000256" key="6">
    <source>
        <dbReference type="RuleBase" id="RU004440"/>
    </source>
</evidence>
<keyword evidence="3" id="KW-0081">Bacteriolytic enzyme</keyword>
<dbReference type="PROSITE" id="PS51348">
    <property type="entry name" value="GLYCOSYL_HYDROL_F22_2"/>
    <property type="match status" value="1"/>
</dbReference>
<dbReference type="STRING" id="136037.A0A067RC44"/>
<keyword evidence="10" id="KW-1185">Reference proteome</keyword>
<organism evidence="9 10">
    <name type="scientific">Zootermopsis nevadensis</name>
    <name type="common">Dampwood termite</name>
    <dbReference type="NCBI Taxonomy" id="136037"/>
    <lineage>
        <taxon>Eukaryota</taxon>
        <taxon>Metazoa</taxon>
        <taxon>Ecdysozoa</taxon>
        <taxon>Arthropoda</taxon>
        <taxon>Hexapoda</taxon>
        <taxon>Insecta</taxon>
        <taxon>Pterygota</taxon>
        <taxon>Neoptera</taxon>
        <taxon>Polyneoptera</taxon>
        <taxon>Dictyoptera</taxon>
        <taxon>Blattodea</taxon>
        <taxon>Blattoidea</taxon>
        <taxon>Termitoidae</taxon>
        <taxon>Termopsidae</taxon>
        <taxon>Zootermopsis</taxon>
    </lineage>
</organism>
<dbReference type="OrthoDB" id="17373at2759"/>
<feature type="domain" description="Glycosyl hydrolases family 22 (GH22)" evidence="8">
    <location>
        <begin position="91"/>
        <end position="109"/>
    </location>
</feature>
<evidence type="ECO:0000313" key="10">
    <source>
        <dbReference type="Proteomes" id="UP000027135"/>
    </source>
</evidence>
<dbReference type="EC" id="3.2.1.17" evidence="2"/>